<dbReference type="Gene3D" id="3.90.550.10">
    <property type="entry name" value="Spore Coat Polysaccharide Biosynthesis Protein SpsA, Chain A"/>
    <property type="match status" value="1"/>
</dbReference>
<feature type="domain" description="Glycosyltransferase 2-like" evidence="6">
    <location>
        <begin position="17"/>
        <end position="136"/>
    </location>
</feature>
<name>A0ABN7LVL4_9BACT</name>
<evidence type="ECO:0000256" key="1">
    <source>
        <dbReference type="ARBA" id="ARBA00004236"/>
    </source>
</evidence>
<dbReference type="RefSeq" id="WP_213043151.1">
    <property type="nucleotide sequence ID" value="NZ_CAJNBJ010000017.1"/>
</dbReference>
<comment type="caution">
    <text evidence="7">The sequence shown here is derived from an EMBL/GenBank/DDBJ whole genome shotgun (WGS) entry which is preliminary data.</text>
</comment>
<protein>
    <submittedName>
        <fullName evidence="7">Glycosyl transferase</fullName>
    </submittedName>
</protein>
<dbReference type="InterPro" id="IPR029044">
    <property type="entry name" value="Nucleotide-diphossugar_trans"/>
</dbReference>
<dbReference type="Pfam" id="PF00535">
    <property type="entry name" value="Glycos_transf_2"/>
    <property type="match status" value="1"/>
</dbReference>
<keyword evidence="2" id="KW-1003">Cell membrane</keyword>
<evidence type="ECO:0000256" key="3">
    <source>
        <dbReference type="ARBA" id="ARBA00022676"/>
    </source>
</evidence>
<sequence>MAQQHSRFQAESLPDLSIIIPALNEADELDATLHAIARLRGHKEVIVVDGGSQDMTAEIARQHGACVMREQGGRGRQLHAGASLAKADILWFVHADTIPPANAVEHIKEALQGPDIVGGCFAVTFAGSTSSARFLTWLFRRLHKVGLCYGDAAIFVKRHHYTTMGGFPPFPIFEDVALLQSLKARGRLVECPATVTTSSRRIERCGLVRTLGLWTALQVLYWLGVSPYTLGRFYRPVKGQVQTPP</sequence>
<keyword evidence="8" id="KW-1185">Reference proteome</keyword>
<dbReference type="NCBIfam" id="TIGR04283">
    <property type="entry name" value="glyco_like_mftF"/>
    <property type="match status" value="1"/>
</dbReference>
<dbReference type="CDD" id="cd02522">
    <property type="entry name" value="GT_2_like_a"/>
    <property type="match status" value="1"/>
</dbReference>
<keyword evidence="4 7" id="KW-0808">Transferase</keyword>
<gene>
    <name evidence="7" type="ORF">NSPZN2_40315</name>
</gene>
<reference evidence="7 8" key="1">
    <citation type="submission" date="2021-02" db="EMBL/GenBank/DDBJ databases">
        <authorList>
            <person name="Han P."/>
        </authorList>
    </citation>
    <scope>NUCLEOTIDE SEQUENCE [LARGE SCALE GENOMIC DNA]</scope>
    <source>
        <strain evidence="7">Candidatus Nitrospira sp. ZN2</strain>
    </source>
</reference>
<organism evidence="7 8">
    <name type="scientific">Nitrospira defluvii</name>
    <dbReference type="NCBI Taxonomy" id="330214"/>
    <lineage>
        <taxon>Bacteria</taxon>
        <taxon>Pseudomonadati</taxon>
        <taxon>Nitrospirota</taxon>
        <taxon>Nitrospiria</taxon>
        <taxon>Nitrospirales</taxon>
        <taxon>Nitrospiraceae</taxon>
        <taxon>Nitrospira</taxon>
    </lineage>
</organism>
<evidence type="ECO:0000313" key="8">
    <source>
        <dbReference type="Proteomes" id="UP000675880"/>
    </source>
</evidence>
<evidence type="ECO:0000259" key="6">
    <source>
        <dbReference type="Pfam" id="PF00535"/>
    </source>
</evidence>
<dbReference type="InterPro" id="IPR026461">
    <property type="entry name" value="Trfase_2_rSAM/seldom_assoc"/>
</dbReference>
<evidence type="ECO:0000313" key="7">
    <source>
        <dbReference type="EMBL" id="CAE6771615.1"/>
    </source>
</evidence>
<accession>A0ABN7LVL4</accession>
<keyword evidence="3" id="KW-0328">Glycosyltransferase</keyword>
<dbReference type="Proteomes" id="UP000675880">
    <property type="component" value="Unassembled WGS sequence"/>
</dbReference>
<dbReference type="EMBL" id="CAJNBJ010000017">
    <property type="protein sequence ID" value="CAE6771615.1"/>
    <property type="molecule type" value="Genomic_DNA"/>
</dbReference>
<dbReference type="InterPro" id="IPR001173">
    <property type="entry name" value="Glyco_trans_2-like"/>
</dbReference>
<evidence type="ECO:0000256" key="4">
    <source>
        <dbReference type="ARBA" id="ARBA00022679"/>
    </source>
</evidence>
<dbReference type="PANTHER" id="PTHR43646:SF2">
    <property type="entry name" value="GLYCOSYLTRANSFERASE 2-LIKE DOMAIN-CONTAINING PROTEIN"/>
    <property type="match status" value="1"/>
</dbReference>
<dbReference type="SUPFAM" id="SSF53448">
    <property type="entry name" value="Nucleotide-diphospho-sugar transferases"/>
    <property type="match status" value="1"/>
</dbReference>
<evidence type="ECO:0000256" key="5">
    <source>
        <dbReference type="ARBA" id="ARBA00023136"/>
    </source>
</evidence>
<comment type="subcellular location">
    <subcellularLocation>
        <location evidence="1">Cell membrane</location>
    </subcellularLocation>
</comment>
<proteinExistence type="predicted"/>
<evidence type="ECO:0000256" key="2">
    <source>
        <dbReference type="ARBA" id="ARBA00022475"/>
    </source>
</evidence>
<keyword evidence="5" id="KW-0472">Membrane</keyword>
<dbReference type="GO" id="GO:0016740">
    <property type="term" value="F:transferase activity"/>
    <property type="evidence" value="ECO:0007669"/>
    <property type="project" value="UniProtKB-KW"/>
</dbReference>
<dbReference type="PANTHER" id="PTHR43646">
    <property type="entry name" value="GLYCOSYLTRANSFERASE"/>
    <property type="match status" value="1"/>
</dbReference>